<dbReference type="EMBL" id="HBUF01661027">
    <property type="protein sequence ID" value="CAG6788639.1"/>
    <property type="molecule type" value="Transcribed_RNA"/>
</dbReference>
<dbReference type="EMBL" id="HBUF01661026">
    <property type="protein sequence ID" value="CAG6788637.1"/>
    <property type="molecule type" value="Transcribed_RNA"/>
</dbReference>
<dbReference type="AlphaFoldDB" id="A0A8D8PTW6"/>
<accession>A0A8D8PTW6</accession>
<reference evidence="1" key="1">
    <citation type="submission" date="2021-05" db="EMBL/GenBank/DDBJ databases">
        <authorList>
            <person name="Alioto T."/>
            <person name="Alioto T."/>
            <person name="Gomez Garrido J."/>
        </authorList>
    </citation>
    <scope>NUCLEOTIDE SEQUENCE</scope>
</reference>
<dbReference type="EMBL" id="HBUF01661028">
    <property type="protein sequence ID" value="CAG6788641.1"/>
    <property type="molecule type" value="Transcribed_RNA"/>
</dbReference>
<name>A0A8D8PTW6_9HEMI</name>
<dbReference type="EMBL" id="HBUF01029255">
    <property type="protein sequence ID" value="CAG6614052.1"/>
    <property type="molecule type" value="Transcribed_RNA"/>
</dbReference>
<dbReference type="EMBL" id="HBUF01029256">
    <property type="protein sequence ID" value="CAG6614054.1"/>
    <property type="molecule type" value="Transcribed_RNA"/>
</dbReference>
<proteinExistence type="predicted"/>
<organism evidence="1">
    <name type="scientific">Cacopsylla melanoneura</name>
    <dbReference type="NCBI Taxonomy" id="428564"/>
    <lineage>
        <taxon>Eukaryota</taxon>
        <taxon>Metazoa</taxon>
        <taxon>Ecdysozoa</taxon>
        <taxon>Arthropoda</taxon>
        <taxon>Hexapoda</taxon>
        <taxon>Insecta</taxon>
        <taxon>Pterygota</taxon>
        <taxon>Neoptera</taxon>
        <taxon>Paraneoptera</taxon>
        <taxon>Hemiptera</taxon>
        <taxon>Sternorrhyncha</taxon>
        <taxon>Psylloidea</taxon>
        <taxon>Psyllidae</taxon>
        <taxon>Psyllinae</taxon>
        <taxon>Cacopsylla</taxon>
    </lineage>
</organism>
<protein>
    <submittedName>
        <fullName evidence="1">Uncharacterized protein</fullName>
    </submittedName>
</protein>
<dbReference type="EMBL" id="HBUF01364400">
    <property type="protein sequence ID" value="CAG6722748.1"/>
    <property type="molecule type" value="Transcribed_RNA"/>
</dbReference>
<dbReference type="EMBL" id="HBUF01364398">
    <property type="protein sequence ID" value="CAG6722744.1"/>
    <property type="molecule type" value="Transcribed_RNA"/>
</dbReference>
<dbReference type="EMBL" id="HBUF01029252">
    <property type="protein sequence ID" value="CAG6614046.1"/>
    <property type="molecule type" value="Transcribed_RNA"/>
</dbReference>
<dbReference type="EMBL" id="HBUF01029253">
    <property type="protein sequence ID" value="CAG6614048.1"/>
    <property type="molecule type" value="Transcribed_RNA"/>
</dbReference>
<sequence>MHSHSVELKAIWEREPIHKMDNVATQARALYQVHQNPCTTGRLPRPQSKKDLPSCSTMRYCATSTSLWAERPSCSVSLLTGSFSRWEVLCLMRCSTELWQQGRMKLNYRMWNRPLSSLCSGFSTRTKYTSDLKL</sequence>
<dbReference type="EMBL" id="HBUF01364399">
    <property type="protein sequence ID" value="CAG6722746.1"/>
    <property type="molecule type" value="Transcribed_RNA"/>
</dbReference>
<dbReference type="EMBL" id="HBUF01029254">
    <property type="protein sequence ID" value="CAG6614050.1"/>
    <property type="molecule type" value="Transcribed_RNA"/>
</dbReference>
<evidence type="ECO:0000313" key="1">
    <source>
        <dbReference type="EMBL" id="CAG6614046.1"/>
    </source>
</evidence>